<dbReference type="EMBL" id="JMSE01000208">
    <property type="protein sequence ID" value="KDN71321.1"/>
    <property type="molecule type" value="Genomic_DNA"/>
</dbReference>
<organism evidence="2 3">
    <name type="scientific">Colletotrichum sublineola</name>
    <name type="common">Sorghum anthracnose fungus</name>
    <dbReference type="NCBI Taxonomy" id="1173701"/>
    <lineage>
        <taxon>Eukaryota</taxon>
        <taxon>Fungi</taxon>
        <taxon>Dikarya</taxon>
        <taxon>Ascomycota</taxon>
        <taxon>Pezizomycotina</taxon>
        <taxon>Sordariomycetes</taxon>
        <taxon>Hypocreomycetidae</taxon>
        <taxon>Glomerellales</taxon>
        <taxon>Glomerellaceae</taxon>
        <taxon>Colletotrichum</taxon>
        <taxon>Colletotrichum graminicola species complex</taxon>
    </lineage>
</organism>
<protein>
    <submittedName>
        <fullName evidence="2">Uncharacterized protein</fullName>
    </submittedName>
</protein>
<dbReference type="OMA" id="HNDDYRS"/>
<reference evidence="3" key="1">
    <citation type="journal article" date="2014" name="Genome Announc.">
        <title>Draft genome sequence of Colletotrichum sublineola, a destructive pathogen of cultivated sorghum.</title>
        <authorList>
            <person name="Baroncelli R."/>
            <person name="Sanz-Martin J.M."/>
            <person name="Rech G.E."/>
            <person name="Sukno S.A."/>
            <person name="Thon M.R."/>
        </authorList>
    </citation>
    <scope>NUCLEOTIDE SEQUENCE [LARGE SCALE GENOMIC DNA]</scope>
    <source>
        <strain evidence="3">TX430BB</strain>
    </source>
</reference>
<proteinExistence type="predicted"/>
<evidence type="ECO:0000313" key="3">
    <source>
        <dbReference type="Proteomes" id="UP000027238"/>
    </source>
</evidence>
<dbReference type="AlphaFoldDB" id="A0A066XZV2"/>
<dbReference type="eggNOG" id="ENOG502RNJ4">
    <property type="taxonomic scope" value="Eukaryota"/>
</dbReference>
<keyword evidence="3" id="KW-1185">Reference proteome</keyword>
<feature type="compositionally biased region" description="Basic and acidic residues" evidence="1">
    <location>
        <begin position="129"/>
        <end position="141"/>
    </location>
</feature>
<feature type="compositionally biased region" description="Low complexity" evidence="1">
    <location>
        <begin position="8"/>
        <end position="35"/>
    </location>
</feature>
<accession>A0A066XZV2</accession>
<feature type="compositionally biased region" description="Basic and acidic residues" evidence="1">
    <location>
        <begin position="90"/>
        <end position="102"/>
    </location>
</feature>
<feature type="compositionally biased region" description="Basic residues" evidence="1">
    <location>
        <begin position="190"/>
        <end position="206"/>
    </location>
</feature>
<evidence type="ECO:0000256" key="1">
    <source>
        <dbReference type="SAM" id="MobiDB-lite"/>
    </source>
</evidence>
<dbReference type="HOGENOM" id="CLU_1586349_0_0_1"/>
<feature type="compositionally biased region" description="Polar residues" evidence="1">
    <location>
        <begin position="36"/>
        <end position="45"/>
    </location>
</feature>
<feature type="region of interest" description="Disordered" evidence="1">
    <location>
        <begin position="1"/>
        <end position="206"/>
    </location>
</feature>
<feature type="compositionally biased region" description="Basic and acidic residues" evidence="1">
    <location>
        <begin position="169"/>
        <end position="189"/>
    </location>
</feature>
<comment type="caution">
    <text evidence="2">The sequence shown here is derived from an EMBL/GenBank/DDBJ whole genome shotgun (WGS) entry which is preliminary data.</text>
</comment>
<gene>
    <name evidence="2" type="ORF">CSUB01_10740</name>
</gene>
<feature type="compositionally biased region" description="Polar residues" evidence="1">
    <location>
        <begin position="72"/>
        <end position="87"/>
    </location>
</feature>
<evidence type="ECO:0000313" key="2">
    <source>
        <dbReference type="EMBL" id="KDN71321.1"/>
    </source>
</evidence>
<sequence>MGSDKQISGSGHKSSSKGCKGSRRTSSASAPASGPDQQQQVSRTLAQHVDSDRHPWPILSQSYHSNNHHASDTGSRVGSWNSTTGSANDGHGDPNDDYRSYDVRYTCQQRQDYAWRLQGPPRPPSQRPTPEEQLRDYDDRFGGYQPTATAPTHYSDRVGQLPAAFPYPRDLDSDFTEMLRSEPSRDSSRSKRSSSHKTSKHHHKGK</sequence>
<name>A0A066XZV2_COLSU</name>
<dbReference type="Proteomes" id="UP000027238">
    <property type="component" value="Unassembled WGS sequence"/>
</dbReference>